<proteinExistence type="predicted"/>
<dbReference type="GO" id="GO:0004519">
    <property type="term" value="F:endonuclease activity"/>
    <property type="evidence" value="ECO:0007669"/>
    <property type="project" value="UniProtKB-KW"/>
</dbReference>
<accession>A0A142CSX0</accession>
<dbReference type="GeneID" id="27139103"/>
<dbReference type="EMBL" id="CP014750">
    <property type="protein sequence ID" value="AMQ17872.1"/>
    <property type="molecule type" value="Genomic_DNA"/>
</dbReference>
<dbReference type="REBASE" id="142918">
    <property type="entry name" value="TpeOG1McrBCP"/>
</dbReference>
<dbReference type="STRING" id="53952.A0127_01115"/>
<dbReference type="InterPro" id="IPR011704">
    <property type="entry name" value="ATPase_dyneun-rel_AAA"/>
</dbReference>
<dbReference type="InterPro" id="IPR027417">
    <property type="entry name" value="P-loop_NTPase"/>
</dbReference>
<dbReference type="Proteomes" id="UP000073604">
    <property type="component" value="Chromosome"/>
</dbReference>
<dbReference type="InterPro" id="IPR052934">
    <property type="entry name" value="Methyl-DNA_Rec/Restrict_Enz"/>
</dbReference>
<dbReference type="SMART" id="SM00382">
    <property type="entry name" value="AAA"/>
    <property type="match status" value="1"/>
</dbReference>
<reference evidence="3" key="1">
    <citation type="submission" date="2016-03" db="EMBL/GenBank/DDBJ databases">
        <authorList>
            <person name="Oger P.M."/>
        </authorList>
    </citation>
    <scope>NUCLEOTIDE SEQUENCE [LARGE SCALE GENOMIC DNA]</scope>
    <source>
        <strain evidence="3">OG-1</strain>
    </source>
</reference>
<name>A0A142CSX0_9EURY</name>
<dbReference type="AlphaFoldDB" id="A0A142CSX0"/>
<dbReference type="PANTHER" id="PTHR37291">
    <property type="entry name" value="5-METHYLCYTOSINE-SPECIFIC RESTRICTION ENZYME B"/>
    <property type="match status" value="1"/>
</dbReference>
<dbReference type="SUPFAM" id="SSF52540">
    <property type="entry name" value="P-loop containing nucleoside triphosphate hydrolases"/>
    <property type="match status" value="1"/>
</dbReference>
<keyword evidence="3" id="KW-1185">Reference proteome</keyword>
<keyword evidence="2" id="KW-0540">Nuclease</keyword>
<dbReference type="GO" id="GO:0005524">
    <property type="term" value="F:ATP binding"/>
    <property type="evidence" value="ECO:0007669"/>
    <property type="project" value="InterPro"/>
</dbReference>
<dbReference type="Pfam" id="PF07728">
    <property type="entry name" value="AAA_5"/>
    <property type="match status" value="1"/>
</dbReference>
<evidence type="ECO:0000313" key="2">
    <source>
        <dbReference type="EMBL" id="AMQ17872.1"/>
    </source>
</evidence>
<evidence type="ECO:0000313" key="3">
    <source>
        <dbReference type="Proteomes" id="UP000073604"/>
    </source>
</evidence>
<keyword evidence="2" id="KW-0378">Hydrolase</keyword>
<sequence>MGRFEISENALEKIAESLREEYEGSNVDYVIEDMKISENGEYLSVLIRDDYDSRFLHLFDAKGSPLPGWKSGVGIPCQEDVVIFPGVENVAVFMKCGTGEITLYPFQDENPKENALRVTFSRLPIYVSLTNMERVVIFGDMRLDFNAPGDIETVFIPRLQGGYAFFHAIYDTEDEVYILHTFKEPGKRNPVLRVGRINYPPHPYYSPLEFWDGVETISAHSPAPPTKGAIGDIILRDNEPIAVLGTKLGKELYILTPKKARIIPLPGELVFTKFTEKGLFLLIGQFRGYLYGGFVTYEDLLGKSSLKLEDIEDRTVFGRYNPEAVDPKFSGISRNGNILVLGKSSGKISASGRFYYYVRPDSNYLYSYVSTETIQGEEEVTYDQYTQLEEVLKRFGGIILYGPPGTGKTKLALDLSKGADRVEVVTFHQSYSYEDFVEGFRPVEKDDKLIYVVEDGVLKRLAVEAIFHGLHPNSGETDYEKKKEVVLNYLQTGNGTFKSRGKFYLIIDEINRGNISRILGEVITLIDPDKRLGAEYETRITLPYSREPFALPPNLYIIGTMNSTDRSIAFLDMALRRRFAFLEILPRPEELGDIEVGGVNLQHLLSTLNRVIEEERGKDYTIGHGYFREVIKAKPEERAKALKDVFYYKILPLLQEYFYGNWETIRRSLPGFGFIDEKGRIIEMDDDEFIEALRKLVTEK</sequence>
<dbReference type="InterPro" id="IPR003593">
    <property type="entry name" value="AAA+_ATPase"/>
</dbReference>
<organism evidence="2 3">
    <name type="scientific">Thermococcus peptonophilus</name>
    <dbReference type="NCBI Taxonomy" id="53952"/>
    <lineage>
        <taxon>Archaea</taxon>
        <taxon>Methanobacteriati</taxon>
        <taxon>Methanobacteriota</taxon>
        <taxon>Thermococci</taxon>
        <taxon>Thermococcales</taxon>
        <taxon>Thermococcaceae</taxon>
        <taxon>Thermococcus</taxon>
    </lineage>
</organism>
<protein>
    <submittedName>
        <fullName evidence="2">Restriction endonuclease</fullName>
    </submittedName>
</protein>
<dbReference type="GO" id="GO:0016887">
    <property type="term" value="F:ATP hydrolysis activity"/>
    <property type="evidence" value="ECO:0007669"/>
    <property type="project" value="InterPro"/>
</dbReference>
<gene>
    <name evidence="2" type="ORF">A0127_01115</name>
</gene>
<dbReference type="OrthoDB" id="9837at2157"/>
<keyword evidence="2" id="KW-0255">Endonuclease</keyword>
<feature type="domain" description="AAA+ ATPase" evidence="1">
    <location>
        <begin position="394"/>
        <end position="589"/>
    </location>
</feature>
<dbReference type="KEGG" id="tpep:A0127_01115"/>
<dbReference type="Gene3D" id="3.40.50.300">
    <property type="entry name" value="P-loop containing nucleotide triphosphate hydrolases"/>
    <property type="match status" value="1"/>
</dbReference>
<dbReference type="RefSeq" id="WP_062386848.1">
    <property type="nucleotide sequence ID" value="NZ_CP014750.1"/>
</dbReference>
<dbReference type="PANTHER" id="PTHR37291:SF1">
    <property type="entry name" value="TYPE IV METHYL-DIRECTED RESTRICTION ENZYME ECOKMCRB SUBUNIT"/>
    <property type="match status" value="1"/>
</dbReference>
<evidence type="ECO:0000259" key="1">
    <source>
        <dbReference type="SMART" id="SM00382"/>
    </source>
</evidence>